<sequence>MRSILAGAAALSLIATPALAATSNPAASLSVAQSRAASPSAKKSELAGAGLFGVIIAAGIAAIGVIAIVNDNNDDSDSN</sequence>
<dbReference type="Proteomes" id="UP000560131">
    <property type="component" value="Unassembled WGS sequence"/>
</dbReference>
<dbReference type="EMBL" id="JACIJN010000011">
    <property type="protein sequence ID" value="MBB5727149.1"/>
    <property type="molecule type" value="Genomic_DNA"/>
</dbReference>
<reference evidence="4 5" key="2">
    <citation type="submission" date="2020-08" db="EMBL/GenBank/DDBJ databases">
        <title>The Agave Microbiome: Exploring the role of microbial communities in plant adaptations to desert environments.</title>
        <authorList>
            <person name="Partida-Martinez L.P."/>
        </authorList>
    </citation>
    <scope>NUCLEOTIDE SEQUENCE [LARGE SCALE GENOMIC DNA]</scope>
    <source>
        <strain evidence="4 5">AS3.13</strain>
    </source>
</reference>
<keyword evidence="1" id="KW-0812">Transmembrane</keyword>
<name>A0A7X0JAT2_9SPHN</name>
<protein>
    <submittedName>
        <fullName evidence="4">Fructose-specific phosphotransferase system IIC component</fullName>
    </submittedName>
</protein>
<evidence type="ECO:0000313" key="5">
    <source>
        <dbReference type="Proteomes" id="UP000522313"/>
    </source>
</evidence>
<evidence type="ECO:0000256" key="1">
    <source>
        <dbReference type="SAM" id="Phobius"/>
    </source>
</evidence>
<dbReference type="RefSeq" id="WP_184039929.1">
    <property type="nucleotide sequence ID" value="NZ_BAABAR010000018.1"/>
</dbReference>
<keyword evidence="4" id="KW-0808">Transferase</keyword>
<proteinExistence type="predicted"/>
<feature type="transmembrane region" description="Helical" evidence="1">
    <location>
        <begin position="46"/>
        <end position="69"/>
    </location>
</feature>
<keyword evidence="1" id="KW-1133">Transmembrane helix</keyword>
<feature type="chain" id="PRO_5044441102" evidence="2">
    <location>
        <begin position="21"/>
        <end position="79"/>
    </location>
</feature>
<evidence type="ECO:0000313" key="3">
    <source>
        <dbReference type="EMBL" id="MBB5727149.1"/>
    </source>
</evidence>
<evidence type="ECO:0000313" key="4">
    <source>
        <dbReference type="EMBL" id="MBB6503865.1"/>
    </source>
</evidence>
<reference evidence="3 6" key="1">
    <citation type="submission" date="2020-08" db="EMBL/GenBank/DDBJ databases">
        <title>Genomic Encyclopedia of Type Strains, Phase IV (KMG-IV): sequencing the most valuable type-strain genomes for metagenomic binning, comparative biology and taxonomic classification.</title>
        <authorList>
            <person name="Goeker M."/>
        </authorList>
    </citation>
    <scope>NUCLEOTIDE SEQUENCE [LARGE SCALE GENOMIC DNA]</scope>
    <source>
        <strain evidence="3 6">DSM 101535</strain>
    </source>
</reference>
<comment type="caution">
    <text evidence="4">The sequence shown here is derived from an EMBL/GenBank/DDBJ whole genome shotgun (WGS) entry which is preliminary data.</text>
</comment>
<evidence type="ECO:0000313" key="6">
    <source>
        <dbReference type="Proteomes" id="UP000560131"/>
    </source>
</evidence>
<accession>A0A7X0JAT2</accession>
<evidence type="ECO:0000256" key="2">
    <source>
        <dbReference type="SAM" id="SignalP"/>
    </source>
</evidence>
<keyword evidence="6" id="KW-1185">Reference proteome</keyword>
<reference evidence="4 5" key="3">
    <citation type="submission" date="2020-08" db="EMBL/GenBank/DDBJ databases">
        <authorList>
            <person name="Partida-Martinez L."/>
            <person name="Huntemann M."/>
            <person name="Clum A."/>
            <person name="Wang J."/>
            <person name="Palaniappan K."/>
            <person name="Ritter S."/>
            <person name="Chen I.-M."/>
            <person name="Stamatis D."/>
            <person name="Reddy T."/>
            <person name="O'Malley R."/>
            <person name="Daum C."/>
            <person name="Shapiro N."/>
            <person name="Ivanova N."/>
            <person name="Kyrpides N."/>
            <person name="Woyke T."/>
        </authorList>
    </citation>
    <scope>NUCLEOTIDE SEQUENCE [LARGE SCALE GENOMIC DNA]</scope>
    <source>
        <strain evidence="4 5">AS3.13</strain>
    </source>
</reference>
<organism evidence="4 5">
    <name type="scientific">Sphingomonas endophytica</name>
    <dbReference type="NCBI Taxonomy" id="869719"/>
    <lineage>
        <taxon>Bacteria</taxon>
        <taxon>Pseudomonadati</taxon>
        <taxon>Pseudomonadota</taxon>
        <taxon>Alphaproteobacteria</taxon>
        <taxon>Sphingomonadales</taxon>
        <taxon>Sphingomonadaceae</taxon>
        <taxon>Sphingomonas</taxon>
    </lineage>
</organism>
<dbReference type="GO" id="GO:0016740">
    <property type="term" value="F:transferase activity"/>
    <property type="evidence" value="ECO:0007669"/>
    <property type="project" value="UniProtKB-KW"/>
</dbReference>
<dbReference type="Proteomes" id="UP000522313">
    <property type="component" value="Unassembled WGS sequence"/>
</dbReference>
<keyword evidence="2" id="KW-0732">Signal</keyword>
<feature type="signal peptide" evidence="2">
    <location>
        <begin position="1"/>
        <end position="20"/>
    </location>
</feature>
<dbReference type="EMBL" id="JACHBT010000003">
    <property type="protein sequence ID" value="MBB6503865.1"/>
    <property type="molecule type" value="Genomic_DNA"/>
</dbReference>
<keyword evidence="1" id="KW-0472">Membrane</keyword>
<gene>
    <name evidence="4" type="ORF">F4693_000820</name>
    <name evidence="3" type="ORF">FHS97_003103</name>
</gene>
<dbReference type="AlphaFoldDB" id="A0A7X0JAT2"/>